<evidence type="ECO:0000313" key="1">
    <source>
        <dbReference type="Proteomes" id="UP001732780"/>
    </source>
</evidence>
<organism evidence="1 2">
    <name type="scientific">Camelus bactrianus</name>
    <name type="common">Bactrian camel</name>
    <dbReference type="NCBI Taxonomy" id="9837"/>
    <lineage>
        <taxon>Eukaryota</taxon>
        <taxon>Metazoa</taxon>
        <taxon>Chordata</taxon>
        <taxon>Craniata</taxon>
        <taxon>Vertebrata</taxon>
        <taxon>Euteleostomi</taxon>
        <taxon>Mammalia</taxon>
        <taxon>Eutheria</taxon>
        <taxon>Laurasiatheria</taxon>
        <taxon>Artiodactyla</taxon>
        <taxon>Tylopoda</taxon>
        <taxon>Camelidae</taxon>
        <taxon>Camelus</taxon>
    </lineage>
</organism>
<evidence type="ECO:0000313" key="2">
    <source>
        <dbReference type="RefSeq" id="XP_074210891.1"/>
    </source>
</evidence>
<sequence>MATLEKLLKALESLKSLQQPPPPPQPPQPAPPPLPPQPLQPAPQPQPPPPPARLWLRSRCTDDRCVILGDHQGSWVFGGIDLTSGTAICKKLSRILEN</sequence>
<accession>A0AC58PLJ7</accession>
<name>A0AC58PLJ7_CAMBA</name>
<gene>
    <name evidence="2" type="primary">LOC141575487</name>
</gene>
<reference evidence="2" key="1">
    <citation type="submission" date="2025-08" db="UniProtKB">
        <authorList>
            <consortium name="RefSeq"/>
        </authorList>
    </citation>
    <scope>IDENTIFICATION</scope>
    <source>
        <tissue evidence="2">Blood</tissue>
    </source>
</reference>
<keyword evidence="1" id="KW-1185">Reference proteome</keyword>
<protein>
    <submittedName>
        <fullName evidence="2">Uncharacterized protein LOC141575487 isoform X1</fullName>
    </submittedName>
</protein>
<dbReference type="Proteomes" id="UP001732780">
    <property type="component" value="Chromosome 28"/>
</dbReference>
<dbReference type="RefSeq" id="XP_074210891.1">
    <property type="nucleotide sequence ID" value="XM_074354790.1"/>
</dbReference>
<proteinExistence type="predicted"/>